<dbReference type="Proteomes" id="UP000186817">
    <property type="component" value="Unassembled WGS sequence"/>
</dbReference>
<keyword evidence="5" id="KW-1185">Reference proteome</keyword>
<accession>A0A1Q9CEY8</accession>
<evidence type="ECO:0000256" key="3">
    <source>
        <dbReference type="SAM" id="MobiDB-lite"/>
    </source>
</evidence>
<reference evidence="4 5" key="1">
    <citation type="submission" date="2016-02" db="EMBL/GenBank/DDBJ databases">
        <title>Genome analysis of coral dinoflagellate symbionts highlights evolutionary adaptations to a symbiotic lifestyle.</title>
        <authorList>
            <person name="Aranda M."/>
            <person name="Li Y."/>
            <person name="Liew Y.J."/>
            <person name="Baumgarten S."/>
            <person name="Simakov O."/>
            <person name="Wilson M."/>
            <person name="Piel J."/>
            <person name="Ashoor H."/>
            <person name="Bougouffa S."/>
            <person name="Bajic V.B."/>
            <person name="Ryu T."/>
            <person name="Ravasi T."/>
            <person name="Bayer T."/>
            <person name="Micklem G."/>
            <person name="Kim H."/>
            <person name="Bhak J."/>
            <person name="Lajeunesse T.C."/>
            <person name="Voolstra C.R."/>
        </authorList>
    </citation>
    <scope>NUCLEOTIDE SEQUENCE [LARGE SCALE GENOMIC DNA]</scope>
    <source>
        <strain evidence="4 5">CCMP2467</strain>
    </source>
</reference>
<gene>
    <name evidence="4" type="ORF">AK812_SmicGene37964</name>
</gene>
<feature type="region of interest" description="Disordered" evidence="3">
    <location>
        <begin position="651"/>
        <end position="671"/>
    </location>
</feature>
<protein>
    <submittedName>
        <fullName evidence="4">Uncharacterized protein</fullName>
    </submittedName>
</protein>
<evidence type="ECO:0000256" key="1">
    <source>
        <dbReference type="PROSITE-ProRule" id="PRU00087"/>
    </source>
</evidence>
<evidence type="ECO:0000256" key="2">
    <source>
        <dbReference type="SAM" id="Coils"/>
    </source>
</evidence>
<dbReference type="AlphaFoldDB" id="A0A1Q9CEY8"/>
<feature type="coiled-coil region" evidence="2">
    <location>
        <begin position="699"/>
        <end position="741"/>
    </location>
</feature>
<sequence length="973" mass="104624">MSLPARLWNPGSAIVQEFARSTSALLSRCPPERSFFPSAPAETVEPPLGEAIPEGLPELNEVPDVPADVPVEPLPGPTSETATGVGSNFLTGFFSGAMNTFFAPERQAAEQRGGSVASLVTHGVFLTTAWFVSRSSPCRGVAEVIGSAFQRVPLLGQGPLGSVVQMVVGAQLGEYAGRKLGELRGKTTSPAVGAEEGAPFEIYLSEMCVLCHDAFGNGANRVAALSCGHACLCSDNGCVAQWEASAPQGQRALLDRARREMQRQEDVAQSHAAKFHCIEASLESASRELTTEARSSMQLAERKAEALASNVAAKVGRSVAEEQLDQALVTFREELSQIRGSTVEASQASSLLRAELSEAKTCFSEADAQLRDQVDGLQGSLTEANSALRVQVEEAKAAGNSSSEATGCLHHEVETVSSEVRVTQQEVQSLKRGSQEATAAVREGFAKVQTLSAEAIAGLRQQLAETKTDLAEAEKSLQMEHAKVLKFAGHAEFEAQTAAQQTSRLAAGLRGVEETLERRMQWVAASSNELEASVAQAFAESHSALARTSRALAAEVVAERCRSAQAEEDVVSRLRRFEDAVSGDSRSQADAVEQLNQAIAVAALRRQGEERNLLKKVHDSLRSIDERRPLERRELVEAAGRAVAEQSFRALGGCGTGSREPSTASGPSRLTSPTVAMARRIDGLYCTAETADEVVRRVIAETHNEADKVRNEVAAAVSERIQALQARQQELLNQIDFMVQSKVQTLENQLQEIQGQVCPFAPNQEDPDGAPMEGVFLLRADAVVRFRLGDTDFGEKIPEWGQVGEKSTYASMSFAKGPGLGVLKVNNPSFLWVFACDRDGARRTEGGDRVVATLSHPEDFQDVAVEDLQDGRFTSESPTTVLSWHGCCTYPVYGALRLLHCRYKVTFLPLTPGSFSLQISIGAEGADEDLTGCPFTLEVRPPTVYHTIGIDGEVEGKAQLGSFRIAIVTERPF</sequence>
<dbReference type="InterPro" id="IPR014756">
    <property type="entry name" value="Ig_E-set"/>
</dbReference>
<dbReference type="InterPro" id="IPR013783">
    <property type="entry name" value="Ig-like_fold"/>
</dbReference>
<dbReference type="Gene3D" id="2.60.40.10">
    <property type="entry name" value="Immunoglobulins"/>
    <property type="match status" value="1"/>
</dbReference>
<feature type="coiled-coil region" evidence="2">
    <location>
        <begin position="456"/>
        <end position="483"/>
    </location>
</feature>
<feature type="repeat" description="Filamin" evidence="1">
    <location>
        <begin position="805"/>
        <end position="939"/>
    </location>
</feature>
<organism evidence="4 5">
    <name type="scientific">Symbiodinium microadriaticum</name>
    <name type="common">Dinoflagellate</name>
    <name type="synonym">Zooxanthella microadriatica</name>
    <dbReference type="NCBI Taxonomy" id="2951"/>
    <lineage>
        <taxon>Eukaryota</taxon>
        <taxon>Sar</taxon>
        <taxon>Alveolata</taxon>
        <taxon>Dinophyceae</taxon>
        <taxon>Suessiales</taxon>
        <taxon>Symbiodiniaceae</taxon>
        <taxon>Symbiodinium</taxon>
    </lineage>
</organism>
<dbReference type="InterPro" id="IPR001298">
    <property type="entry name" value="Filamin/ABP280_rpt"/>
</dbReference>
<dbReference type="EMBL" id="LSRX01001276">
    <property type="protein sequence ID" value="OLP81485.1"/>
    <property type="molecule type" value="Genomic_DNA"/>
</dbReference>
<keyword evidence="2" id="KW-0175">Coiled coil</keyword>
<dbReference type="OrthoDB" id="430084at2759"/>
<evidence type="ECO:0000313" key="5">
    <source>
        <dbReference type="Proteomes" id="UP000186817"/>
    </source>
</evidence>
<feature type="compositionally biased region" description="Polar residues" evidence="3">
    <location>
        <begin position="659"/>
        <end position="671"/>
    </location>
</feature>
<name>A0A1Q9CEY8_SYMMI</name>
<proteinExistence type="predicted"/>
<dbReference type="SMART" id="SM00557">
    <property type="entry name" value="IG_FLMN"/>
    <property type="match status" value="1"/>
</dbReference>
<evidence type="ECO:0000313" key="4">
    <source>
        <dbReference type="EMBL" id="OLP81485.1"/>
    </source>
</evidence>
<comment type="caution">
    <text evidence="4">The sequence shown here is derived from an EMBL/GenBank/DDBJ whole genome shotgun (WGS) entry which is preliminary data.</text>
</comment>
<dbReference type="InterPro" id="IPR017868">
    <property type="entry name" value="Filamin/ABP280_repeat-like"/>
</dbReference>
<dbReference type="SUPFAM" id="SSF81296">
    <property type="entry name" value="E set domains"/>
    <property type="match status" value="1"/>
</dbReference>
<dbReference type="PROSITE" id="PS50194">
    <property type="entry name" value="FILAMIN_REPEAT"/>
    <property type="match status" value="1"/>
</dbReference>